<dbReference type="Gene3D" id="1.10.10.60">
    <property type="entry name" value="Homeodomain-like"/>
    <property type="match status" value="1"/>
</dbReference>
<dbReference type="SMART" id="SM00448">
    <property type="entry name" value="REC"/>
    <property type="match status" value="1"/>
</dbReference>
<proteinExistence type="predicted"/>
<dbReference type="InterPro" id="IPR027417">
    <property type="entry name" value="P-loop_NTPase"/>
</dbReference>
<keyword evidence="6" id="KW-0597">Phosphoprotein</keyword>
<dbReference type="SUPFAM" id="SSF46689">
    <property type="entry name" value="Homeodomain-like"/>
    <property type="match status" value="1"/>
</dbReference>
<dbReference type="SUPFAM" id="SSF52540">
    <property type="entry name" value="P-loop containing nucleoside triphosphate hydrolases"/>
    <property type="match status" value="1"/>
</dbReference>
<dbReference type="Pfam" id="PF00158">
    <property type="entry name" value="Sigma54_activat"/>
    <property type="match status" value="1"/>
</dbReference>
<dbReference type="PROSITE" id="PS00676">
    <property type="entry name" value="SIGMA54_INTERACT_2"/>
    <property type="match status" value="1"/>
</dbReference>
<dbReference type="InterPro" id="IPR009057">
    <property type="entry name" value="Homeodomain-like_sf"/>
</dbReference>
<sequence>MSTASARILVAEDERAIQLALSGLLRRLGYEVEQAHDGAEALRKLQEGVFDLVLTDLALGEGPSGMDVLRASKEARPETPVVMITAYGSEKVAVQAMKSGAEDYVPKPFDNDEIRLVVTRALDRTRLAREHRLLLERVTRDYGFASLIGAGPAMRTVFGQIQKVAETDLTVLVRGESGSGKELVAQAIHQCSPRSERPFVPVNCAAISRELVESELFGHEKGAFTGASARRIGRFEAASGGTIFLDEIGDMPLETQAKVLRVLEERSFERVGGNRPIEANVRVVAATHRDLEAEVARGRYREDLYYRLKVVEIVVPPLRERLEDVPALVSRFLERLATRLGRDKRTMSSRAMARLAAHSWPGNVRELRHVVEQAAVLASEDVIDEADLRLGAASMAGAKEVAITSFSEAKRRMIEDFERRFIATALERHGGNISQTADAIGMVRQSLQQKMKELGLRADGKS</sequence>
<name>A0ABZ2K0G4_9BACT</name>
<dbReference type="Proteomes" id="UP001379533">
    <property type="component" value="Chromosome"/>
</dbReference>
<dbReference type="InterPro" id="IPR025944">
    <property type="entry name" value="Sigma_54_int_dom_CS"/>
</dbReference>
<keyword evidence="10" id="KW-1185">Reference proteome</keyword>
<dbReference type="PROSITE" id="PS00688">
    <property type="entry name" value="SIGMA54_INTERACT_3"/>
    <property type="match status" value="1"/>
</dbReference>
<gene>
    <name evidence="9" type="ORF">LZC95_29165</name>
</gene>
<dbReference type="EMBL" id="CP089982">
    <property type="protein sequence ID" value="WXA90515.1"/>
    <property type="molecule type" value="Genomic_DNA"/>
</dbReference>
<dbReference type="PRINTS" id="PR01590">
    <property type="entry name" value="HTHFIS"/>
</dbReference>
<feature type="modified residue" description="4-aspartylphosphate" evidence="6">
    <location>
        <position position="56"/>
    </location>
</feature>
<dbReference type="Pfam" id="PF00072">
    <property type="entry name" value="Response_reg"/>
    <property type="match status" value="1"/>
</dbReference>
<keyword evidence="4" id="KW-0238">DNA-binding</keyword>
<dbReference type="InterPro" id="IPR002197">
    <property type="entry name" value="HTH_Fis"/>
</dbReference>
<evidence type="ECO:0000256" key="4">
    <source>
        <dbReference type="ARBA" id="ARBA00023125"/>
    </source>
</evidence>
<dbReference type="InterPro" id="IPR002078">
    <property type="entry name" value="Sigma_54_int"/>
</dbReference>
<dbReference type="InterPro" id="IPR058031">
    <property type="entry name" value="AAA_lid_NorR"/>
</dbReference>
<dbReference type="Gene3D" id="1.10.8.60">
    <property type="match status" value="1"/>
</dbReference>
<dbReference type="PROSITE" id="PS50045">
    <property type="entry name" value="SIGMA54_INTERACT_4"/>
    <property type="match status" value="1"/>
</dbReference>
<dbReference type="InterPro" id="IPR003593">
    <property type="entry name" value="AAA+_ATPase"/>
</dbReference>
<dbReference type="PROSITE" id="PS00675">
    <property type="entry name" value="SIGMA54_INTERACT_1"/>
    <property type="match status" value="1"/>
</dbReference>
<dbReference type="SMART" id="SM00382">
    <property type="entry name" value="AAA"/>
    <property type="match status" value="1"/>
</dbReference>
<keyword evidence="2" id="KW-0067">ATP-binding</keyword>
<evidence type="ECO:0000313" key="9">
    <source>
        <dbReference type="EMBL" id="WXA90515.1"/>
    </source>
</evidence>
<dbReference type="InterPro" id="IPR025662">
    <property type="entry name" value="Sigma_54_int_dom_ATP-bd_1"/>
</dbReference>
<dbReference type="RefSeq" id="WP_394841128.1">
    <property type="nucleotide sequence ID" value="NZ_CP089982.1"/>
</dbReference>
<feature type="domain" description="Sigma-54 factor interaction" evidence="7">
    <location>
        <begin position="147"/>
        <end position="376"/>
    </location>
</feature>
<dbReference type="PANTHER" id="PTHR32071:SF57">
    <property type="entry name" value="C4-DICARBOXYLATE TRANSPORT TRANSCRIPTIONAL REGULATORY PROTEIN DCTD"/>
    <property type="match status" value="1"/>
</dbReference>
<dbReference type="PANTHER" id="PTHR32071">
    <property type="entry name" value="TRANSCRIPTIONAL REGULATORY PROTEIN"/>
    <property type="match status" value="1"/>
</dbReference>
<dbReference type="SUPFAM" id="SSF52172">
    <property type="entry name" value="CheY-like"/>
    <property type="match status" value="1"/>
</dbReference>
<dbReference type="PROSITE" id="PS50110">
    <property type="entry name" value="RESPONSE_REGULATORY"/>
    <property type="match status" value="1"/>
</dbReference>
<evidence type="ECO:0000256" key="6">
    <source>
        <dbReference type="PROSITE-ProRule" id="PRU00169"/>
    </source>
</evidence>
<feature type="domain" description="Response regulatory" evidence="8">
    <location>
        <begin position="7"/>
        <end position="122"/>
    </location>
</feature>
<dbReference type="InterPro" id="IPR011006">
    <property type="entry name" value="CheY-like_superfamily"/>
</dbReference>
<dbReference type="Pfam" id="PF25601">
    <property type="entry name" value="AAA_lid_14"/>
    <property type="match status" value="1"/>
</dbReference>
<evidence type="ECO:0000256" key="1">
    <source>
        <dbReference type="ARBA" id="ARBA00022741"/>
    </source>
</evidence>
<keyword evidence="5" id="KW-0804">Transcription</keyword>
<keyword evidence="3" id="KW-0805">Transcription regulation</keyword>
<evidence type="ECO:0000256" key="3">
    <source>
        <dbReference type="ARBA" id="ARBA00023015"/>
    </source>
</evidence>
<dbReference type="InterPro" id="IPR025943">
    <property type="entry name" value="Sigma_54_int_dom_ATP-bd_2"/>
</dbReference>
<evidence type="ECO:0000256" key="5">
    <source>
        <dbReference type="ARBA" id="ARBA00023163"/>
    </source>
</evidence>
<reference evidence="9 10" key="1">
    <citation type="submission" date="2021-12" db="EMBL/GenBank/DDBJ databases">
        <title>Discovery of the Pendulisporaceae a myxobacterial family with distinct sporulation behavior and unique specialized metabolism.</title>
        <authorList>
            <person name="Garcia R."/>
            <person name="Popoff A."/>
            <person name="Bader C.D."/>
            <person name="Loehr J."/>
            <person name="Walesch S."/>
            <person name="Walt C."/>
            <person name="Boldt J."/>
            <person name="Bunk B."/>
            <person name="Haeckl F.J.F.P.J."/>
            <person name="Gunesch A.P."/>
            <person name="Birkelbach J."/>
            <person name="Nuebel U."/>
            <person name="Pietschmann T."/>
            <person name="Bach T."/>
            <person name="Mueller R."/>
        </authorList>
    </citation>
    <scope>NUCLEOTIDE SEQUENCE [LARGE SCALE GENOMIC DNA]</scope>
    <source>
        <strain evidence="9 10">MSr12523</strain>
    </source>
</reference>
<dbReference type="Gene3D" id="3.40.50.2300">
    <property type="match status" value="1"/>
</dbReference>
<evidence type="ECO:0000313" key="10">
    <source>
        <dbReference type="Proteomes" id="UP001379533"/>
    </source>
</evidence>
<dbReference type="InterPro" id="IPR001789">
    <property type="entry name" value="Sig_transdc_resp-reg_receiver"/>
</dbReference>
<dbReference type="Pfam" id="PF02954">
    <property type="entry name" value="HTH_8"/>
    <property type="match status" value="1"/>
</dbReference>
<evidence type="ECO:0000259" key="7">
    <source>
        <dbReference type="PROSITE" id="PS50045"/>
    </source>
</evidence>
<keyword evidence="1" id="KW-0547">Nucleotide-binding</keyword>
<accession>A0ABZ2K0G4</accession>
<evidence type="ECO:0000256" key="2">
    <source>
        <dbReference type="ARBA" id="ARBA00022840"/>
    </source>
</evidence>
<dbReference type="Gene3D" id="3.40.50.300">
    <property type="entry name" value="P-loop containing nucleotide triphosphate hydrolases"/>
    <property type="match status" value="1"/>
</dbReference>
<dbReference type="CDD" id="cd00009">
    <property type="entry name" value="AAA"/>
    <property type="match status" value="1"/>
</dbReference>
<protein>
    <submittedName>
        <fullName evidence="9">Sigma-54 dependent transcriptional regulator</fullName>
    </submittedName>
</protein>
<organism evidence="9 10">
    <name type="scientific">Pendulispora brunnea</name>
    <dbReference type="NCBI Taxonomy" id="2905690"/>
    <lineage>
        <taxon>Bacteria</taxon>
        <taxon>Pseudomonadati</taxon>
        <taxon>Myxococcota</taxon>
        <taxon>Myxococcia</taxon>
        <taxon>Myxococcales</taxon>
        <taxon>Sorangiineae</taxon>
        <taxon>Pendulisporaceae</taxon>
        <taxon>Pendulispora</taxon>
    </lineage>
</organism>
<evidence type="ECO:0000259" key="8">
    <source>
        <dbReference type="PROSITE" id="PS50110"/>
    </source>
</evidence>